<sequence>MKNPESCWYKIITEDDINSEEINRDGCQRKIIGTISVMRHNQREDWAWQFRLAVDKRKGIGLKLIQVVQNWCRKNHFNNIELVMSECQEGARELFNDAGL</sequence>
<proteinExistence type="predicted"/>
<name>A0AAV8YHA0_9CUCU</name>
<protein>
    <recommendedName>
        <fullName evidence="1">N-acetyltransferase domain-containing protein</fullName>
    </recommendedName>
</protein>
<gene>
    <name evidence="2" type="ORF">NQ318_002370</name>
</gene>
<keyword evidence="3" id="KW-1185">Reference proteome</keyword>
<evidence type="ECO:0000259" key="1">
    <source>
        <dbReference type="Pfam" id="PF00583"/>
    </source>
</evidence>
<dbReference type="SUPFAM" id="SSF55729">
    <property type="entry name" value="Acyl-CoA N-acyltransferases (Nat)"/>
    <property type="match status" value="1"/>
</dbReference>
<evidence type="ECO:0000313" key="2">
    <source>
        <dbReference type="EMBL" id="KAJ8949963.1"/>
    </source>
</evidence>
<dbReference type="Proteomes" id="UP001162162">
    <property type="component" value="Unassembled WGS sequence"/>
</dbReference>
<comment type="caution">
    <text evidence="2">The sequence shown here is derived from an EMBL/GenBank/DDBJ whole genome shotgun (WGS) entry which is preliminary data.</text>
</comment>
<dbReference type="EMBL" id="JAPWTK010000106">
    <property type="protein sequence ID" value="KAJ8949963.1"/>
    <property type="molecule type" value="Genomic_DNA"/>
</dbReference>
<accession>A0AAV8YHA0</accession>
<dbReference type="Pfam" id="PF00583">
    <property type="entry name" value="Acetyltransf_1"/>
    <property type="match status" value="1"/>
</dbReference>
<dbReference type="InterPro" id="IPR000182">
    <property type="entry name" value="GNAT_dom"/>
</dbReference>
<organism evidence="2 3">
    <name type="scientific">Aromia moschata</name>
    <dbReference type="NCBI Taxonomy" id="1265417"/>
    <lineage>
        <taxon>Eukaryota</taxon>
        <taxon>Metazoa</taxon>
        <taxon>Ecdysozoa</taxon>
        <taxon>Arthropoda</taxon>
        <taxon>Hexapoda</taxon>
        <taxon>Insecta</taxon>
        <taxon>Pterygota</taxon>
        <taxon>Neoptera</taxon>
        <taxon>Endopterygota</taxon>
        <taxon>Coleoptera</taxon>
        <taxon>Polyphaga</taxon>
        <taxon>Cucujiformia</taxon>
        <taxon>Chrysomeloidea</taxon>
        <taxon>Cerambycidae</taxon>
        <taxon>Cerambycinae</taxon>
        <taxon>Callichromatini</taxon>
        <taxon>Aromia</taxon>
    </lineage>
</organism>
<dbReference type="InterPro" id="IPR016181">
    <property type="entry name" value="Acyl_CoA_acyltransferase"/>
</dbReference>
<reference evidence="2" key="1">
    <citation type="journal article" date="2023" name="Insect Mol. Biol.">
        <title>Genome sequencing provides insights into the evolution of gene families encoding plant cell wall-degrading enzymes in longhorned beetles.</title>
        <authorList>
            <person name="Shin N.R."/>
            <person name="Okamura Y."/>
            <person name="Kirsch R."/>
            <person name="Pauchet Y."/>
        </authorList>
    </citation>
    <scope>NUCLEOTIDE SEQUENCE</scope>
    <source>
        <strain evidence="2">AMC_N1</strain>
    </source>
</reference>
<evidence type="ECO:0000313" key="3">
    <source>
        <dbReference type="Proteomes" id="UP001162162"/>
    </source>
</evidence>
<feature type="domain" description="N-acetyltransferase" evidence="1">
    <location>
        <begin position="30"/>
        <end position="96"/>
    </location>
</feature>
<dbReference type="AlphaFoldDB" id="A0AAV8YHA0"/>
<dbReference type="CDD" id="cd04301">
    <property type="entry name" value="NAT_SF"/>
    <property type="match status" value="1"/>
</dbReference>
<dbReference type="GO" id="GO:0016747">
    <property type="term" value="F:acyltransferase activity, transferring groups other than amino-acyl groups"/>
    <property type="evidence" value="ECO:0007669"/>
    <property type="project" value="InterPro"/>
</dbReference>
<dbReference type="Gene3D" id="3.40.630.30">
    <property type="match status" value="1"/>
</dbReference>